<evidence type="ECO:0000259" key="2">
    <source>
        <dbReference type="Pfam" id="PF00535"/>
    </source>
</evidence>
<dbReference type="PANTHER" id="PTHR43179">
    <property type="entry name" value="RHAMNOSYLTRANSFERASE WBBL"/>
    <property type="match status" value="1"/>
</dbReference>
<evidence type="ECO:0000313" key="3">
    <source>
        <dbReference type="EMBL" id="OYQ18511.1"/>
    </source>
</evidence>
<name>A0A255XNP8_9PROT</name>
<evidence type="ECO:0000313" key="4">
    <source>
        <dbReference type="Proteomes" id="UP000216361"/>
    </source>
</evidence>
<sequence length="355" mass="38448">MRDRIGATRNPVTSVDPEFSLPTADDPISLAGPPPIRVMIVNYNGGTDLARCVEALLAQTMPDFEAVIVDNGSIDGSLDGLPADPRVTVLRMGKNLGFAAGNNQAAAGAATPWLVMLNPDAFPAPDWLELLLDEAALHGDCVAFGSTQVMSADPGKADGLGDCFSPYGFAWRGGCRKPLPVPVPAGESFAACAAAMMIRRDWFEKLGGFDERFFCYGEDVDLCFRLRLAGGRIWQSNRARVAHVGSATSGGAHSSFSLYHGYRNQIWVIAKNMPGPILPVTIFTYLPLLLLRCLLLKRPGMIWVVLKATFDGLTGLAPFWADRAELQKTRVGAFRIARVLSWSPMALIKRRAKLV</sequence>
<dbReference type="SUPFAM" id="SSF53448">
    <property type="entry name" value="Nucleotide-diphospho-sugar transferases"/>
    <property type="match status" value="1"/>
</dbReference>
<proteinExistence type="predicted"/>
<dbReference type="EMBL" id="NOXS01000032">
    <property type="protein sequence ID" value="OYQ18511.1"/>
    <property type="molecule type" value="Genomic_DNA"/>
</dbReference>
<feature type="region of interest" description="Disordered" evidence="1">
    <location>
        <begin position="1"/>
        <end position="26"/>
    </location>
</feature>
<keyword evidence="4" id="KW-1185">Reference proteome</keyword>
<dbReference type="AlphaFoldDB" id="A0A255XNP8"/>
<dbReference type="InterPro" id="IPR001173">
    <property type="entry name" value="Glyco_trans_2-like"/>
</dbReference>
<dbReference type="PANTHER" id="PTHR43179:SF11">
    <property type="entry name" value="GLYCOSYL TRANSFERASE"/>
    <property type="match status" value="1"/>
</dbReference>
<protein>
    <recommendedName>
        <fullName evidence="2">Glycosyltransferase 2-like domain-containing protein</fullName>
    </recommendedName>
</protein>
<dbReference type="OrthoDB" id="9783791at2"/>
<organism evidence="3 4">
    <name type="scientific">Elstera cyanobacteriorum</name>
    <dbReference type="NCBI Taxonomy" id="2022747"/>
    <lineage>
        <taxon>Bacteria</taxon>
        <taxon>Pseudomonadati</taxon>
        <taxon>Pseudomonadota</taxon>
        <taxon>Alphaproteobacteria</taxon>
        <taxon>Rhodospirillales</taxon>
        <taxon>Rhodospirillaceae</taxon>
        <taxon>Elstera</taxon>
    </lineage>
</organism>
<evidence type="ECO:0000256" key="1">
    <source>
        <dbReference type="SAM" id="MobiDB-lite"/>
    </source>
</evidence>
<comment type="caution">
    <text evidence="3">The sequence shown here is derived from an EMBL/GenBank/DDBJ whole genome shotgun (WGS) entry which is preliminary data.</text>
</comment>
<dbReference type="InterPro" id="IPR029044">
    <property type="entry name" value="Nucleotide-diphossugar_trans"/>
</dbReference>
<gene>
    <name evidence="3" type="ORF">CHR90_09510</name>
</gene>
<accession>A0A255XNP8</accession>
<dbReference type="Pfam" id="PF00535">
    <property type="entry name" value="Glycos_transf_2"/>
    <property type="match status" value="1"/>
</dbReference>
<reference evidence="3 4" key="1">
    <citation type="submission" date="2017-07" db="EMBL/GenBank/DDBJ databases">
        <title>Elstera cyanobacteriorum sp. nov., a novel bacterium isolated from cyanobacterial aggregates in a eutrophic lake.</title>
        <authorList>
            <person name="Cai H."/>
        </authorList>
    </citation>
    <scope>NUCLEOTIDE SEQUENCE [LARGE SCALE GENOMIC DNA]</scope>
    <source>
        <strain evidence="3 4">TH019</strain>
    </source>
</reference>
<dbReference type="Proteomes" id="UP000216361">
    <property type="component" value="Unassembled WGS sequence"/>
</dbReference>
<dbReference type="CDD" id="cd04186">
    <property type="entry name" value="GT_2_like_c"/>
    <property type="match status" value="1"/>
</dbReference>
<dbReference type="Gene3D" id="3.90.550.10">
    <property type="entry name" value="Spore Coat Polysaccharide Biosynthesis Protein SpsA, Chain A"/>
    <property type="match status" value="1"/>
</dbReference>
<feature type="domain" description="Glycosyltransferase 2-like" evidence="2">
    <location>
        <begin position="38"/>
        <end position="206"/>
    </location>
</feature>